<evidence type="ECO:0000313" key="3">
    <source>
        <dbReference type="Proteomes" id="UP000076078"/>
    </source>
</evidence>
<feature type="compositionally biased region" description="Polar residues" evidence="1">
    <location>
        <begin position="1428"/>
        <end position="1446"/>
    </location>
</feature>
<reference evidence="2 3" key="1">
    <citation type="submission" date="2015-12" db="EMBL/GenBank/DDBJ databases">
        <title>Dictyostelia acquired genes for synthesis and detection of signals that induce cell-type specialization by lateral gene transfer from prokaryotes.</title>
        <authorList>
            <person name="Gloeckner G."/>
            <person name="Schaap P."/>
        </authorList>
    </citation>
    <scope>NUCLEOTIDE SEQUENCE [LARGE SCALE GENOMIC DNA]</scope>
    <source>
        <strain evidence="2 3">TK</strain>
    </source>
</reference>
<gene>
    <name evidence="2" type="ORF">DLAC_02435</name>
</gene>
<organism evidence="2 3">
    <name type="scientific">Tieghemostelium lacteum</name>
    <name type="common">Slime mold</name>
    <name type="synonym">Dictyostelium lacteum</name>
    <dbReference type="NCBI Taxonomy" id="361077"/>
    <lineage>
        <taxon>Eukaryota</taxon>
        <taxon>Amoebozoa</taxon>
        <taxon>Evosea</taxon>
        <taxon>Eumycetozoa</taxon>
        <taxon>Dictyostelia</taxon>
        <taxon>Dictyosteliales</taxon>
        <taxon>Raperosteliaceae</taxon>
        <taxon>Tieghemostelium</taxon>
    </lineage>
</organism>
<dbReference type="InParanoid" id="A0A152A317"/>
<feature type="compositionally biased region" description="Acidic residues" evidence="1">
    <location>
        <begin position="1460"/>
        <end position="1484"/>
    </location>
</feature>
<protein>
    <submittedName>
        <fullName evidence="2">WD40-like domain-containing protein</fullName>
    </submittedName>
</protein>
<dbReference type="STRING" id="361077.A0A152A317"/>
<dbReference type="EMBL" id="LODT01000013">
    <property type="protein sequence ID" value="KYR00441.1"/>
    <property type="molecule type" value="Genomic_DNA"/>
</dbReference>
<comment type="caution">
    <text evidence="2">The sequence shown here is derived from an EMBL/GenBank/DDBJ whole genome shotgun (WGS) entry which is preliminary data.</text>
</comment>
<evidence type="ECO:0000256" key="1">
    <source>
        <dbReference type="SAM" id="MobiDB-lite"/>
    </source>
</evidence>
<name>A0A152A317_TIELA</name>
<feature type="region of interest" description="Disordered" evidence="1">
    <location>
        <begin position="1428"/>
        <end position="1501"/>
    </location>
</feature>
<keyword evidence="3" id="KW-1185">Reference proteome</keyword>
<dbReference type="Proteomes" id="UP000076078">
    <property type="component" value="Unassembled WGS sequence"/>
</dbReference>
<accession>A0A152A317</accession>
<proteinExistence type="predicted"/>
<evidence type="ECO:0000313" key="2">
    <source>
        <dbReference type="EMBL" id="KYR00441.1"/>
    </source>
</evidence>
<sequence>MSFKVSPPINNPSTVLKQYIGKHKEFVSSLQTFENDDGKLYDILDTFTESIQTVENFADKNLYYFKFIKEIIKSVLANLNFYKHLQWIHSDNEFKVVFAITLIDSKSFGYQSQAFIFELGIVTLQEYIRIVLLESPVNPILDYDNHFLNLNTFTKCHSNVIWVEVVKVLLAYDSNSDKETYNQLRLQVYHITKRSFTKYMTETVNRSAGGFGREFVFVMDTVTLETLVKVMLIPGFVDDIPDIEVIVQSIHYALEQGIYSETLLDLVPQVLFNCPHSKELFTLIESKTTKKEILKEKVTELYNFVINETDPLGLKFDNVERLINLLTVIGDRVYEYFSDEKQVASALSLIVDGFIYFLLRLNDHKFNDHLPAAKPLALIRQFQDIWYKSITPKQKDLILSVVKKQKLFESPNTYIIPLIEIGNLDFDIEDLVKTVITNLNGSDGMNDIVNYLLQKKIGDTKLEKLIEVLGKEPFIITLDIKTMDIMMNYNSELYLPIVTEILLCQLYKCVNQETNLFPMGELLGCLDRILVKNPQILSEKRFVTAVHSVLVPKFFYSCIHFEHCDLVLNIFQELFKSSTAKYTLLSASKSLKTCFELNKISRKPSQDPNFVRKYCQFMLRFLQNQFTYFLVASEIREDLFVNLFQNDVKEARVDIDSQFQPVKEIVKIFPELFDKLTEDIIGMALPYGSSFSNSGSTINQFNFIQSLIPTTESAVGLNDAFKSILLKTLDRHLSGVYSILPTNNTIKSHIGYMMDIFQDTLDYKNVIHVILVFPSLTERLLQENSKLKVLNDPETKNLFIKTLEHPLYYNSRDHILSSPKSREYFDLLYPSSPVSTTMENQTTLNHLPDILISKIFKLLILEKDASLHYKVSLSKVSKKIFENVKKIFQQVFEKRESKNNPISHIWLQKTRFFVSNEINRLSPWCLLQNVKLVINYRPHYFYYFGKDYSHLEYVLVDNTFLEIFKMELDSNPSCTWPSIRHISIRINEKYPAFSSIVQRLPNIESFCITMWNEEGPALLKTLSSLLPPNVINKLKFIKFNLERSSAIPTIDEYLLKTLDYSNPDIKIQFTFNNNYFEFITADSRVVSISYTPNTNASSPISQKLSLNFDNLPNLKKLTISDRYASVFASNTLPKLKKLTIVLNDLQNWSNISNISLQSYTSLKVLVFQFKTSLIRGPETESTQKIRNIHLQSKSAFSYNESLNEKFKVPDYTDTTKSTIDYTIYKNFGGFGGFGSANAFSGTSGTGAFGGFGGKTSATPTATISKFSGSSNATPFGTTATTPFGTSSNNNNKSNISTYGTTSSTSVFSASNSKPFTFGSTSSFSATPTSVFGTTATPVQPTSTFGTTSSTSVFSASNNSKPFTFGSTSSLGATPTTSVFKTTTTPAQLSTPNFDKPFVFGGTGPLSNTPVNSVFGNINNNNNNNNFSTTSSYEFTSGPPTDAFNSTEKLKKPVDSTSSDESSEEDLPSGEEDEDEDEDEEEDSSSSDSSETCSPKVPVSRQLTSSSAAYPSANPYSFGSSASFNTGFNKKNEGVFGNTQLINTNSITFLPTILSNIHRNSNVKRLKLHCYNMTFIHMLLPLADSNNIIYTPVTEDQPTQKPIWYVSNDYQTLYRI</sequence>